<dbReference type="AlphaFoldDB" id="A0A7X0NQZ2"/>
<proteinExistence type="predicted"/>
<dbReference type="RefSeq" id="WP_185102509.1">
    <property type="nucleotide sequence ID" value="NZ_JACHMI010000001.1"/>
</dbReference>
<keyword evidence="1" id="KW-0472">Membrane</keyword>
<evidence type="ECO:0000313" key="3">
    <source>
        <dbReference type="Proteomes" id="UP000565579"/>
    </source>
</evidence>
<sequence>MDSRWHVTLALGVAAIVALFVAILVLVDTKAELMAAGAAAGASFVAVAGLALTIVGLSHRKP</sequence>
<dbReference type="EMBL" id="JACHMI010000001">
    <property type="protein sequence ID" value="MBB6547927.1"/>
    <property type="molecule type" value="Genomic_DNA"/>
</dbReference>
<evidence type="ECO:0000313" key="2">
    <source>
        <dbReference type="EMBL" id="MBB6547927.1"/>
    </source>
</evidence>
<feature type="transmembrane region" description="Helical" evidence="1">
    <location>
        <begin position="33"/>
        <end position="57"/>
    </location>
</feature>
<protein>
    <submittedName>
        <fullName evidence="2">FtsH-binding integral membrane protein</fullName>
    </submittedName>
</protein>
<gene>
    <name evidence="2" type="ORF">HD593_002722</name>
</gene>
<keyword evidence="1" id="KW-0812">Transmembrane</keyword>
<comment type="caution">
    <text evidence="2">The sequence shown here is derived from an EMBL/GenBank/DDBJ whole genome shotgun (WGS) entry which is preliminary data.</text>
</comment>
<reference evidence="2 3" key="1">
    <citation type="submission" date="2020-08" db="EMBL/GenBank/DDBJ databases">
        <title>Sequencing the genomes of 1000 actinobacteria strains.</title>
        <authorList>
            <person name="Klenk H.-P."/>
        </authorList>
    </citation>
    <scope>NUCLEOTIDE SEQUENCE [LARGE SCALE GENOMIC DNA]</scope>
    <source>
        <strain evidence="2 3">DSM 43768</strain>
    </source>
</reference>
<dbReference type="Proteomes" id="UP000565579">
    <property type="component" value="Unassembled WGS sequence"/>
</dbReference>
<accession>A0A7X0NQZ2</accession>
<feature type="transmembrane region" description="Helical" evidence="1">
    <location>
        <begin position="7"/>
        <end position="27"/>
    </location>
</feature>
<organism evidence="2 3">
    <name type="scientific">Nonomuraea rubra</name>
    <dbReference type="NCBI Taxonomy" id="46180"/>
    <lineage>
        <taxon>Bacteria</taxon>
        <taxon>Bacillati</taxon>
        <taxon>Actinomycetota</taxon>
        <taxon>Actinomycetes</taxon>
        <taxon>Streptosporangiales</taxon>
        <taxon>Streptosporangiaceae</taxon>
        <taxon>Nonomuraea</taxon>
    </lineage>
</organism>
<name>A0A7X0NQZ2_9ACTN</name>
<keyword evidence="1" id="KW-1133">Transmembrane helix</keyword>
<evidence type="ECO:0000256" key="1">
    <source>
        <dbReference type="SAM" id="Phobius"/>
    </source>
</evidence>
<keyword evidence="3" id="KW-1185">Reference proteome</keyword>